<keyword evidence="14" id="KW-1185">Reference proteome</keyword>
<comment type="catalytic activity">
    <reaction evidence="1">
        <text>Hydrolysis of terminal, non-reducing beta-D-glucosyl residues with release of beta-D-glucose.</text>
        <dbReference type="EC" id="3.2.1.21"/>
    </reaction>
</comment>
<keyword evidence="8 10" id="KW-0326">Glycosidase</keyword>
<dbReference type="FunFam" id="3.20.20.300:FF:000005">
    <property type="entry name" value="Periplasmic beta-glucosidase"/>
    <property type="match status" value="1"/>
</dbReference>
<dbReference type="Pfam" id="PF14310">
    <property type="entry name" value="Fn3-like"/>
    <property type="match status" value="1"/>
</dbReference>
<feature type="chain" id="PRO_5003258288" description="Periplasmic beta-glucosidase" evidence="11">
    <location>
        <begin position="26"/>
        <end position="748"/>
    </location>
</feature>
<dbReference type="InterPro" id="IPR051915">
    <property type="entry name" value="Cellulose_Degrad_GH3"/>
</dbReference>
<evidence type="ECO:0000313" key="14">
    <source>
        <dbReference type="Proteomes" id="UP000000310"/>
    </source>
</evidence>
<evidence type="ECO:0000256" key="5">
    <source>
        <dbReference type="ARBA" id="ARBA00022729"/>
    </source>
</evidence>
<dbReference type="STRING" id="762903.Pedsa_3075"/>
<comment type="similarity">
    <text evidence="3 10">Belongs to the glycosyl hydrolase 3 family.</text>
</comment>
<evidence type="ECO:0000256" key="1">
    <source>
        <dbReference type="ARBA" id="ARBA00000448"/>
    </source>
</evidence>
<dbReference type="SUPFAM" id="SSF51445">
    <property type="entry name" value="(Trans)glycosidases"/>
    <property type="match status" value="1"/>
</dbReference>
<dbReference type="Proteomes" id="UP000000310">
    <property type="component" value="Chromosome"/>
</dbReference>
<evidence type="ECO:0000256" key="4">
    <source>
        <dbReference type="ARBA" id="ARBA00012744"/>
    </source>
</evidence>
<evidence type="ECO:0000259" key="12">
    <source>
        <dbReference type="SMART" id="SM01217"/>
    </source>
</evidence>
<dbReference type="PANTHER" id="PTHR30620">
    <property type="entry name" value="PERIPLASMIC BETA-GLUCOSIDASE-RELATED"/>
    <property type="match status" value="1"/>
</dbReference>
<dbReference type="Gene3D" id="3.20.20.300">
    <property type="entry name" value="Glycoside hydrolase, family 3, N-terminal domain"/>
    <property type="match status" value="1"/>
</dbReference>
<dbReference type="PROSITE" id="PS00775">
    <property type="entry name" value="GLYCOSYL_HYDROL_F3"/>
    <property type="match status" value="1"/>
</dbReference>
<evidence type="ECO:0000313" key="13">
    <source>
        <dbReference type="EMBL" id="ADY53614.1"/>
    </source>
</evidence>
<feature type="domain" description="Fibronectin type III-like" evidence="12">
    <location>
        <begin position="666"/>
        <end position="735"/>
    </location>
</feature>
<dbReference type="PANTHER" id="PTHR30620:SF16">
    <property type="entry name" value="LYSOSOMAL BETA GLUCOSIDASE"/>
    <property type="match status" value="1"/>
</dbReference>
<dbReference type="KEGG" id="psn:Pedsa_3075"/>
<keyword evidence="6" id="KW-0574">Periplasm</keyword>
<dbReference type="SUPFAM" id="SSF52279">
    <property type="entry name" value="Beta-D-glucan exohydrolase, C-terminal domain"/>
    <property type="match status" value="1"/>
</dbReference>
<feature type="signal peptide" evidence="11">
    <location>
        <begin position="1"/>
        <end position="25"/>
    </location>
</feature>
<dbReference type="InterPro" id="IPR036881">
    <property type="entry name" value="Glyco_hydro_3_C_sf"/>
</dbReference>
<dbReference type="FunFam" id="2.60.40.10:FF:000495">
    <property type="entry name" value="Periplasmic beta-glucosidase"/>
    <property type="match status" value="1"/>
</dbReference>
<keyword evidence="5 11" id="KW-0732">Signal</keyword>
<dbReference type="Pfam" id="PF01915">
    <property type="entry name" value="Glyco_hydro_3_C"/>
    <property type="match status" value="1"/>
</dbReference>
<dbReference type="InterPro" id="IPR013783">
    <property type="entry name" value="Ig-like_fold"/>
</dbReference>
<dbReference type="GO" id="GO:0042597">
    <property type="term" value="C:periplasmic space"/>
    <property type="evidence" value="ECO:0007669"/>
    <property type="project" value="UniProtKB-SubCell"/>
</dbReference>
<dbReference type="GO" id="GO:0009251">
    <property type="term" value="P:glucan catabolic process"/>
    <property type="evidence" value="ECO:0007669"/>
    <property type="project" value="TreeGrafter"/>
</dbReference>
<accession>F0SA50</accession>
<dbReference type="eggNOG" id="COG1472">
    <property type="taxonomic scope" value="Bacteria"/>
</dbReference>
<sequence length="748" mass="83026">MTSNNFRKLSFVLMLSSSLCNNVFAQGKKGDPIEQRVNDLMSKMTLQEKIGQLNQFTSDRTSTGPISANSNKLKDIEAGKVGSMLNVRGSKDTRMVQEAAMRSRLKIPLLFGLDVIHGYRVTFPIPLAEAASWDLDAIEFASRVAGREAAAAGIHWTFAPMVDISRDARWGRVMEGAGEDTYLGSMIAKARVRGFQGKGLGELDAVMACVKHFAAYGAAVAGRDYNTVDMSERHLWEVYLPPFKAALDAGAATFMNSFNDLNGIPATANTYLQRDILKGKWGFKGFVVSDWGSVREMVPHGFAKDNEEAAKYAIKGGSDMDMESYAYVNFLEKLVKNKEVSEDLINDAVRRILTKKFEMGLFDDPYRFSDEKREKKELNSAANKKVALEVAQKSIVLLKNQNQVLPLSKDVKSIALVGPLAKSAEDMKGFWSVVWDNDHLVSLHEGLETKQGKKTQINYAKGCNINDDDKSGFADAVEVARKSDVVVVAVGEAFDMSGEAKSRANIHLPGVQEELIKELKKSGKPVVVLIMAGRPLIFNWTADNADAIMYTWWLGSEAGHAMANVLFGDYNPSGKLPMTFPRSEGQLPIYYNYNNTGRPVINENNIHYRSAYIDSPNSPKYAFGYGLSYTNFAYSNLTLSSKSLNQDGSITVKFTLKNDGKYAGEEVVQLYLRDKVASLVRPVKELKDFTKILLKPGESKEVTFVINKEKLSFYNKNLDWVAEPGDFDLMIGTSSDNIKLKDTFQLLD</sequence>
<dbReference type="Gene3D" id="3.40.50.1700">
    <property type="entry name" value="Glycoside hydrolase family 3 C-terminal domain"/>
    <property type="match status" value="1"/>
</dbReference>
<dbReference type="InterPro" id="IPR001764">
    <property type="entry name" value="Glyco_hydro_3_N"/>
</dbReference>
<gene>
    <name evidence="13" type="ordered locus">Pedsa_3075</name>
</gene>
<dbReference type="AlphaFoldDB" id="F0SA50"/>
<keyword evidence="7 10" id="KW-0378">Hydrolase</keyword>
<proteinExistence type="inferred from homology"/>
<dbReference type="InterPro" id="IPR017853">
    <property type="entry name" value="GH"/>
</dbReference>
<evidence type="ECO:0000256" key="3">
    <source>
        <dbReference type="ARBA" id="ARBA00005336"/>
    </source>
</evidence>
<dbReference type="Pfam" id="PF00933">
    <property type="entry name" value="Glyco_hydro_3"/>
    <property type="match status" value="1"/>
</dbReference>
<protein>
    <recommendedName>
        <fullName evidence="9">Periplasmic beta-glucosidase</fullName>
        <ecNumber evidence="4">3.2.1.21</ecNumber>
    </recommendedName>
</protein>
<evidence type="ECO:0000256" key="8">
    <source>
        <dbReference type="ARBA" id="ARBA00023295"/>
    </source>
</evidence>
<evidence type="ECO:0000256" key="9">
    <source>
        <dbReference type="ARBA" id="ARBA00067498"/>
    </source>
</evidence>
<dbReference type="RefSeq" id="WP_013634099.1">
    <property type="nucleotide sequence ID" value="NC_015177.1"/>
</dbReference>
<dbReference type="Gene3D" id="2.60.40.10">
    <property type="entry name" value="Immunoglobulins"/>
    <property type="match status" value="1"/>
</dbReference>
<evidence type="ECO:0000256" key="10">
    <source>
        <dbReference type="RuleBase" id="RU361161"/>
    </source>
</evidence>
<dbReference type="EC" id="3.2.1.21" evidence="4"/>
<dbReference type="InterPro" id="IPR019800">
    <property type="entry name" value="Glyco_hydro_3_AS"/>
</dbReference>
<dbReference type="SMART" id="SM01217">
    <property type="entry name" value="Fn3_like"/>
    <property type="match status" value="1"/>
</dbReference>
<dbReference type="EMBL" id="CP002545">
    <property type="protein sequence ID" value="ADY53614.1"/>
    <property type="molecule type" value="Genomic_DNA"/>
</dbReference>
<dbReference type="FunFam" id="3.40.50.1700:FF:000004">
    <property type="entry name" value="Periplasmic beta-glucosidase"/>
    <property type="match status" value="1"/>
</dbReference>
<evidence type="ECO:0000256" key="7">
    <source>
        <dbReference type="ARBA" id="ARBA00022801"/>
    </source>
</evidence>
<dbReference type="PRINTS" id="PR00133">
    <property type="entry name" value="GLHYDRLASE3"/>
</dbReference>
<dbReference type="InterPro" id="IPR036962">
    <property type="entry name" value="Glyco_hydro_3_N_sf"/>
</dbReference>
<evidence type="ECO:0000256" key="11">
    <source>
        <dbReference type="SAM" id="SignalP"/>
    </source>
</evidence>
<name>F0SA50_PSESL</name>
<dbReference type="GO" id="GO:0008422">
    <property type="term" value="F:beta-glucosidase activity"/>
    <property type="evidence" value="ECO:0007669"/>
    <property type="project" value="UniProtKB-EC"/>
</dbReference>
<organism evidence="13 14">
    <name type="scientific">Pseudopedobacter saltans (strain ATCC 51119 / DSM 12145 / JCM 21818 / CCUG 39354 / LMG 10337 / NBRC 100064 / NCIMB 13643)</name>
    <name type="common">Pedobacter saltans</name>
    <dbReference type="NCBI Taxonomy" id="762903"/>
    <lineage>
        <taxon>Bacteria</taxon>
        <taxon>Pseudomonadati</taxon>
        <taxon>Bacteroidota</taxon>
        <taxon>Sphingobacteriia</taxon>
        <taxon>Sphingobacteriales</taxon>
        <taxon>Sphingobacteriaceae</taxon>
        <taxon>Pseudopedobacter</taxon>
    </lineage>
</organism>
<evidence type="ECO:0000256" key="6">
    <source>
        <dbReference type="ARBA" id="ARBA00022764"/>
    </source>
</evidence>
<reference evidence="14" key="2">
    <citation type="submission" date="2011-02" db="EMBL/GenBank/DDBJ databases">
        <title>The complete genome of Pedobacter saltans DSM 12145.</title>
        <authorList>
            <consortium name="US DOE Joint Genome Institute (JGI-PGF)"/>
            <person name="Lucas S."/>
            <person name="Copeland A."/>
            <person name="Lapidus A."/>
            <person name="Bruce D."/>
            <person name="Goodwin L."/>
            <person name="Pitluck S."/>
            <person name="Kyrpides N."/>
            <person name="Mavromatis K."/>
            <person name="Pagani I."/>
            <person name="Ivanova N."/>
            <person name="Ovchinnikova G."/>
            <person name="Lu M."/>
            <person name="Detter J.C."/>
            <person name="Han C."/>
            <person name="Land M."/>
            <person name="Hauser L."/>
            <person name="Markowitz V."/>
            <person name="Cheng J.-F."/>
            <person name="Hugenholtz P."/>
            <person name="Woyke T."/>
            <person name="Wu D."/>
            <person name="Tindall B."/>
            <person name="Pomrenke H.G."/>
            <person name="Brambilla E."/>
            <person name="Klenk H.-P."/>
            <person name="Eisen J.A."/>
        </authorList>
    </citation>
    <scope>NUCLEOTIDE SEQUENCE [LARGE SCALE GENOMIC DNA]</scope>
    <source>
        <strain evidence="14">ATCC 51119 / DSM 12145 / JCM 21818 / LMG 10337 / NBRC 100064 / NCIMB 13643</strain>
    </source>
</reference>
<dbReference type="InterPro" id="IPR026891">
    <property type="entry name" value="Fn3-like"/>
</dbReference>
<evidence type="ECO:0000256" key="2">
    <source>
        <dbReference type="ARBA" id="ARBA00004418"/>
    </source>
</evidence>
<dbReference type="InterPro" id="IPR002772">
    <property type="entry name" value="Glyco_hydro_3_C"/>
</dbReference>
<comment type="subcellular location">
    <subcellularLocation>
        <location evidence="2">Periplasm</location>
    </subcellularLocation>
</comment>
<reference evidence="13 14" key="1">
    <citation type="journal article" date="2011" name="Stand. Genomic Sci.">
        <title>Complete genome sequence of the gliding, heparinolytic Pedobacter saltans type strain (113).</title>
        <authorList>
            <person name="Liolios K."/>
            <person name="Sikorski J."/>
            <person name="Lu M."/>
            <person name="Nolan M."/>
            <person name="Lapidus A."/>
            <person name="Lucas S."/>
            <person name="Hammon N."/>
            <person name="Deshpande S."/>
            <person name="Cheng J.F."/>
            <person name="Tapia R."/>
            <person name="Han C."/>
            <person name="Goodwin L."/>
            <person name="Pitluck S."/>
            <person name="Huntemann M."/>
            <person name="Ivanova N."/>
            <person name="Pagani I."/>
            <person name="Mavromatis K."/>
            <person name="Ovchinikova G."/>
            <person name="Pati A."/>
            <person name="Chen A."/>
            <person name="Palaniappan K."/>
            <person name="Land M."/>
            <person name="Hauser L."/>
            <person name="Brambilla E.M."/>
            <person name="Kotsyurbenko O."/>
            <person name="Rohde M."/>
            <person name="Tindall B.J."/>
            <person name="Abt B."/>
            <person name="Goker M."/>
            <person name="Detter J.C."/>
            <person name="Woyke T."/>
            <person name="Bristow J."/>
            <person name="Eisen J.A."/>
            <person name="Markowitz V."/>
            <person name="Hugenholtz P."/>
            <person name="Klenk H.P."/>
            <person name="Kyrpides N.C."/>
        </authorList>
    </citation>
    <scope>NUCLEOTIDE SEQUENCE [LARGE SCALE GENOMIC DNA]</scope>
    <source>
        <strain evidence="14">ATCC 51119 / DSM 12145 / JCM 21818 / LMG 10337 / NBRC 100064 / NCIMB 13643</strain>
    </source>
</reference>
<dbReference type="HOGENOM" id="CLU_004542_5_1_10"/>